<evidence type="ECO:0000256" key="5">
    <source>
        <dbReference type="ARBA" id="ARBA00023163"/>
    </source>
</evidence>
<dbReference type="InterPro" id="IPR036953">
    <property type="entry name" value="GreA/GreB_C_sf"/>
</dbReference>
<dbReference type="GO" id="GO:0003746">
    <property type="term" value="F:translation elongation factor activity"/>
    <property type="evidence" value="ECO:0007669"/>
    <property type="project" value="UniProtKB-KW"/>
</dbReference>
<dbReference type="SUPFAM" id="SSF54534">
    <property type="entry name" value="FKBP-like"/>
    <property type="match status" value="1"/>
</dbReference>
<dbReference type="InterPro" id="IPR018151">
    <property type="entry name" value="TF_GreA/GreB_CS"/>
</dbReference>
<evidence type="ECO:0000313" key="12">
    <source>
        <dbReference type="EMBL" id="OGK01219.1"/>
    </source>
</evidence>
<dbReference type="NCBIfam" id="TIGR01462">
    <property type="entry name" value="greA"/>
    <property type="match status" value="1"/>
</dbReference>
<keyword evidence="3 8" id="KW-0805">Transcription regulation</keyword>
<organism evidence="12 13">
    <name type="scientific">Candidatus Raymondbacteria bacterium RIFOXYD12_FULL_49_13</name>
    <dbReference type="NCBI Taxonomy" id="1817890"/>
    <lineage>
        <taxon>Bacteria</taxon>
        <taxon>Raymondiibacteriota</taxon>
    </lineage>
</organism>
<dbReference type="GO" id="GO:0032784">
    <property type="term" value="P:regulation of DNA-templated transcription elongation"/>
    <property type="evidence" value="ECO:0007669"/>
    <property type="project" value="UniProtKB-UniRule"/>
</dbReference>
<dbReference type="Pfam" id="PF01272">
    <property type="entry name" value="GreA_GreB"/>
    <property type="match status" value="1"/>
</dbReference>
<dbReference type="InterPro" id="IPR022691">
    <property type="entry name" value="Tscrpt_elong_fac_GreA/B_N"/>
</dbReference>
<dbReference type="PANTHER" id="PTHR30437:SF4">
    <property type="entry name" value="TRANSCRIPTION ELONGATION FACTOR GREA"/>
    <property type="match status" value="1"/>
</dbReference>
<dbReference type="InterPro" id="IPR036805">
    <property type="entry name" value="Tscrpt_elong_fac_GreA/B_N_sf"/>
</dbReference>
<protein>
    <recommendedName>
        <fullName evidence="2 8">Transcription elongation factor GreA</fullName>
    </recommendedName>
    <alternativeName>
        <fullName evidence="7 8">Transcript cleavage factor GreA</fullName>
    </alternativeName>
</protein>
<evidence type="ECO:0000256" key="3">
    <source>
        <dbReference type="ARBA" id="ARBA00023015"/>
    </source>
</evidence>
<evidence type="ECO:0000313" key="13">
    <source>
        <dbReference type="Proteomes" id="UP000179243"/>
    </source>
</evidence>
<dbReference type="GO" id="GO:0003677">
    <property type="term" value="F:DNA binding"/>
    <property type="evidence" value="ECO:0007669"/>
    <property type="project" value="UniProtKB-UniRule"/>
</dbReference>
<dbReference type="Pfam" id="PF03449">
    <property type="entry name" value="GreA_GreB_N"/>
    <property type="match status" value="1"/>
</dbReference>
<evidence type="ECO:0000256" key="2">
    <source>
        <dbReference type="ARBA" id="ARBA00013729"/>
    </source>
</evidence>
<dbReference type="InterPro" id="IPR028624">
    <property type="entry name" value="Tscrpt_elong_fac_GreA/B"/>
</dbReference>
<keyword evidence="12" id="KW-0251">Elongation factor</keyword>
<sequence>MSVSYLSKEGYEELEQKLNNLVKVRRREIAQQIETARAHGDLKENAEYKAAKEAQAFNEIQISELSGKLSSARILDYSTVTTDRGCIGTKVTFLDLEYNEEETYALVAEEEADFSKNKVSVSSPVGKGLVGKAVGDITEITVPAGTLKYKILKIEKAI</sequence>
<evidence type="ECO:0000259" key="10">
    <source>
        <dbReference type="Pfam" id="PF01272"/>
    </source>
</evidence>
<comment type="similarity">
    <text evidence="1 8 9">Belongs to the GreA/GreB family.</text>
</comment>
<dbReference type="Gene3D" id="3.10.50.30">
    <property type="entry name" value="Transcription elongation factor, GreA/GreB, C-terminal domain"/>
    <property type="match status" value="1"/>
</dbReference>
<dbReference type="InterPro" id="IPR006359">
    <property type="entry name" value="Tscrpt_elong_fac_GreA"/>
</dbReference>
<dbReference type="InterPro" id="IPR023459">
    <property type="entry name" value="Tscrpt_elong_fac_GreA/B_fam"/>
</dbReference>
<dbReference type="SUPFAM" id="SSF46557">
    <property type="entry name" value="GreA transcript cleavage protein, N-terminal domain"/>
    <property type="match status" value="1"/>
</dbReference>
<dbReference type="NCBIfam" id="NF001263">
    <property type="entry name" value="PRK00226.1-4"/>
    <property type="match status" value="1"/>
</dbReference>
<dbReference type="FunFam" id="3.10.50.30:FF:000001">
    <property type="entry name" value="Transcription elongation factor GreA"/>
    <property type="match status" value="1"/>
</dbReference>
<dbReference type="Proteomes" id="UP000179243">
    <property type="component" value="Unassembled WGS sequence"/>
</dbReference>
<dbReference type="FunFam" id="1.10.287.180:FF:000001">
    <property type="entry name" value="Transcription elongation factor GreA"/>
    <property type="match status" value="1"/>
</dbReference>
<evidence type="ECO:0000256" key="9">
    <source>
        <dbReference type="RuleBase" id="RU000556"/>
    </source>
</evidence>
<evidence type="ECO:0000256" key="7">
    <source>
        <dbReference type="ARBA" id="ARBA00030776"/>
    </source>
</evidence>
<comment type="caution">
    <text evidence="12">The sequence shown here is derived from an EMBL/GenBank/DDBJ whole genome shotgun (WGS) entry which is preliminary data.</text>
</comment>
<gene>
    <name evidence="8" type="primary">greA</name>
    <name evidence="12" type="ORF">A2519_22470</name>
</gene>
<dbReference type="PROSITE" id="PS00830">
    <property type="entry name" value="GREAB_2"/>
    <property type="match status" value="1"/>
</dbReference>
<feature type="domain" description="Transcription elongation factor GreA/GreB N-terminal" evidence="11">
    <location>
        <begin position="5"/>
        <end position="74"/>
    </location>
</feature>
<dbReference type="PROSITE" id="PS00829">
    <property type="entry name" value="GREAB_1"/>
    <property type="match status" value="1"/>
</dbReference>
<keyword evidence="5 8" id="KW-0804">Transcription</keyword>
<dbReference type="Gene3D" id="1.10.287.180">
    <property type="entry name" value="Transcription elongation factor, GreA/GreB, N-terminal domain"/>
    <property type="match status" value="1"/>
</dbReference>
<dbReference type="InterPro" id="IPR001437">
    <property type="entry name" value="Tscrpt_elong_fac_GreA/B_C"/>
</dbReference>
<keyword evidence="4 8" id="KW-0238">DNA-binding</keyword>
<dbReference type="AlphaFoldDB" id="A0A1F7F3J0"/>
<reference evidence="12 13" key="1">
    <citation type="journal article" date="2016" name="Nat. Commun.">
        <title>Thousands of microbial genomes shed light on interconnected biogeochemical processes in an aquifer system.</title>
        <authorList>
            <person name="Anantharaman K."/>
            <person name="Brown C.T."/>
            <person name="Hug L.A."/>
            <person name="Sharon I."/>
            <person name="Castelle C.J."/>
            <person name="Probst A.J."/>
            <person name="Thomas B.C."/>
            <person name="Singh A."/>
            <person name="Wilkins M.J."/>
            <person name="Karaoz U."/>
            <person name="Brodie E.L."/>
            <person name="Williams K.H."/>
            <person name="Hubbard S.S."/>
            <person name="Banfield J.F."/>
        </authorList>
    </citation>
    <scope>NUCLEOTIDE SEQUENCE [LARGE SCALE GENOMIC DNA]</scope>
</reference>
<accession>A0A1F7F3J0</accession>
<dbReference type="NCBIfam" id="NF001261">
    <property type="entry name" value="PRK00226.1-2"/>
    <property type="match status" value="1"/>
</dbReference>
<evidence type="ECO:0000259" key="11">
    <source>
        <dbReference type="Pfam" id="PF03449"/>
    </source>
</evidence>
<dbReference type="GO" id="GO:0006354">
    <property type="term" value="P:DNA-templated transcription elongation"/>
    <property type="evidence" value="ECO:0007669"/>
    <property type="project" value="TreeGrafter"/>
</dbReference>
<dbReference type="GO" id="GO:0070063">
    <property type="term" value="F:RNA polymerase binding"/>
    <property type="evidence" value="ECO:0007669"/>
    <property type="project" value="InterPro"/>
</dbReference>
<feature type="domain" description="Transcription elongation factor GreA/GreB C-terminal" evidence="10">
    <location>
        <begin position="87"/>
        <end position="155"/>
    </location>
</feature>
<evidence type="ECO:0000256" key="1">
    <source>
        <dbReference type="ARBA" id="ARBA00008213"/>
    </source>
</evidence>
<dbReference type="PANTHER" id="PTHR30437">
    <property type="entry name" value="TRANSCRIPTION ELONGATION FACTOR GREA"/>
    <property type="match status" value="1"/>
</dbReference>
<dbReference type="EMBL" id="MFYX01000130">
    <property type="protein sequence ID" value="OGK01219.1"/>
    <property type="molecule type" value="Genomic_DNA"/>
</dbReference>
<evidence type="ECO:0000256" key="4">
    <source>
        <dbReference type="ARBA" id="ARBA00023125"/>
    </source>
</evidence>
<proteinExistence type="inferred from homology"/>
<evidence type="ECO:0000256" key="8">
    <source>
        <dbReference type="HAMAP-Rule" id="MF_00105"/>
    </source>
</evidence>
<comment type="function">
    <text evidence="6 8 9">Necessary for efficient RNA polymerase transcription elongation past template-encoded arresting sites. The arresting sites in DNA have the property of trapping a certain fraction of elongating RNA polymerases that pass through, resulting in locked ternary complexes. Cleavage of the nascent transcript by cleavage factors such as GreA or GreB allows the resumption of elongation from the new 3'terminus. GreA releases sequences of 2 to 3 nucleotides.</text>
</comment>
<evidence type="ECO:0000256" key="6">
    <source>
        <dbReference type="ARBA" id="ARBA00024916"/>
    </source>
</evidence>
<keyword evidence="12" id="KW-0648">Protein biosynthesis</keyword>
<dbReference type="HAMAP" id="MF_00105">
    <property type="entry name" value="GreA_GreB"/>
    <property type="match status" value="1"/>
</dbReference>
<name>A0A1F7F3J0_UNCRA</name>
<dbReference type="PIRSF" id="PIRSF006092">
    <property type="entry name" value="GreA_GreB"/>
    <property type="match status" value="1"/>
</dbReference>